<dbReference type="OrthoDB" id="7479684at2759"/>
<keyword evidence="1" id="KW-0812">Transmembrane</keyword>
<dbReference type="EMBL" id="BGZK01000524">
    <property type="protein sequence ID" value="GBP48418.1"/>
    <property type="molecule type" value="Genomic_DNA"/>
</dbReference>
<keyword evidence="1" id="KW-1133">Transmembrane helix</keyword>
<keyword evidence="1" id="KW-0472">Membrane</keyword>
<protein>
    <submittedName>
        <fullName evidence="2">Uncharacterized protein</fullName>
    </submittedName>
</protein>
<evidence type="ECO:0000256" key="1">
    <source>
        <dbReference type="SAM" id="Phobius"/>
    </source>
</evidence>
<evidence type="ECO:0000313" key="2">
    <source>
        <dbReference type="EMBL" id="GBP48418.1"/>
    </source>
</evidence>
<sequence length="169" mass="18957">MVVSLSGCCTSGTLLVAALAALLLPTPYLLPDIADEKRLAPASQAEQPSSTETGIWRVIESFPKIDLFLTGLLLFLGAVCYSCEWVQCRLMEKRIRKLNGYLSESVDRVRVADAQRSQLEATLDMVRDATNEYNLLLYLMLHQRRDQKARSQSQDLNFCADKSVEENVI</sequence>
<evidence type="ECO:0000313" key="3">
    <source>
        <dbReference type="Proteomes" id="UP000299102"/>
    </source>
</evidence>
<comment type="caution">
    <text evidence="2">The sequence shown here is derived from an EMBL/GenBank/DDBJ whole genome shotgun (WGS) entry which is preliminary data.</text>
</comment>
<dbReference type="AlphaFoldDB" id="A0A4C1WAK8"/>
<feature type="transmembrane region" description="Helical" evidence="1">
    <location>
        <begin position="67"/>
        <end position="86"/>
    </location>
</feature>
<reference evidence="2 3" key="1">
    <citation type="journal article" date="2019" name="Commun. Biol.">
        <title>The bagworm genome reveals a unique fibroin gene that provides high tensile strength.</title>
        <authorList>
            <person name="Kono N."/>
            <person name="Nakamura H."/>
            <person name="Ohtoshi R."/>
            <person name="Tomita M."/>
            <person name="Numata K."/>
            <person name="Arakawa K."/>
        </authorList>
    </citation>
    <scope>NUCLEOTIDE SEQUENCE [LARGE SCALE GENOMIC DNA]</scope>
</reference>
<keyword evidence="3" id="KW-1185">Reference proteome</keyword>
<proteinExistence type="predicted"/>
<accession>A0A4C1WAK8</accession>
<gene>
    <name evidence="2" type="ORF">EVAR_32819_1</name>
</gene>
<name>A0A4C1WAK8_EUMVA</name>
<organism evidence="2 3">
    <name type="scientific">Eumeta variegata</name>
    <name type="common">Bagworm moth</name>
    <name type="synonym">Eumeta japonica</name>
    <dbReference type="NCBI Taxonomy" id="151549"/>
    <lineage>
        <taxon>Eukaryota</taxon>
        <taxon>Metazoa</taxon>
        <taxon>Ecdysozoa</taxon>
        <taxon>Arthropoda</taxon>
        <taxon>Hexapoda</taxon>
        <taxon>Insecta</taxon>
        <taxon>Pterygota</taxon>
        <taxon>Neoptera</taxon>
        <taxon>Endopterygota</taxon>
        <taxon>Lepidoptera</taxon>
        <taxon>Glossata</taxon>
        <taxon>Ditrysia</taxon>
        <taxon>Tineoidea</taxon>
        <taxon>Psychidae</taxon>
        <taxon>Oiketicinae</taxon>
        <taxon>Eumeta</taxon>
    </lineage>
</organism>
<dbReference type="Proteomes" id="UP000299102">
    <property type="component" value="Unassembled WGS sequence"/>
</dbReference>